<gene>
    <name evidence="1" type="ORF">GMARGA_LOCUS42707</name>
</gene>
<dbReference type="EMBL" id="CAJVQB010130421">
    <property type="protein sequence ID" value="CAG8853886.1"/>
    <property type="molecule type" value="Genomic_DNA"/>
</dbReference>
<feature type="non-terminal residue" evidence="1">
    <location>
        <position position="1"/>
    </location>
</feature>
<keyword evidence="2" id="KW-1185">Reference proteome</keyword>
<accession>A0ABN7XHJ3</accession>
<sequence length="58" mass="6684">KIFFDFDLPISKTQFLPNDTTNKQQDANMEITSDITVESESEPLRHVLLKATLTKPIY</sequence>
<dbReference type="Proteomes" id="UP000789901">
    <property type="component" value="Unassembled WGS sequence"/>
</dbReference>
<evidence type="ECO:0000313" key="1">
    <source>
        <dbReference type="EMBL" id="CAG8853886.1"/>
    </source>
</evidence>
<name>A0ABN7XHJ3_GIGMA</name>
<comment type="caution">
    <text evidence="1">The sequence shown here is derived from an EMBL/GenBank/DDBJ whole genome shotgun (WGS) entry which is preliminary data.</text>
</comment>
<organism evidence="1 2">
    <name type="scientific">Gigaspora margarita</name>
    <dbReference type="NCBI Taxonomy" id="4874"/>
    <lineage>
        <taxon>Eukaryota</taxon>
        <taxon>Fungi</taxon>
        <taxon>Fungi incertae sedis</taxon>
        <taxon>Mucoromycota</taxon>
        <taxon>Glomeromycotina</taxon>
        <taxon>Glomeromycetes</taxon>
        <taxon>Diversisporales</taxon>
        <taxon>Gigasporaceae</taxon>
        <taxon>Gigaspora</taxon>
    </lineage>
</organism>
<feature type="non-terminal residue" evidence="1">
    <location>
        <position position="58"/>
    </location>
</feature>
<proteinExistence type="predicted"/>
<reference evidence="1 2" key="1">
    <citation type="submission" date="2021-06" db="EMBL/GenBank/DDBJ databases">
        <authorList>
            <person name="Kallberg Y."/>
            <person name="Tangrot J."/>
            <person name="Rosling A."/>
        </authorList>
    </citation>
    <scope>NUCLEOTIDE SEQUENCE [LARGE SCALE GENOMIC DNA]</scope>
    <source>
        <strain evidence="1 2">120-4 pot B 10/14</strain>
    </source>
</reference>
<evidence type="ECO:0000313" key="2">
    <source>
        <dbReference type="Proteomes" id="UP000789901"/>
    </source>
</evidence>
<protein>
    <submittedName>
        <fullName evidence="1">52_t:CDS:1</fullName>
    </submittedName>
</protein>